<gene>
    <name evidence="2" type="ORF">RXV79_09650</name>
</gene>
<dbReference type="SUPFAM" id="SSF54001">
    <property type="entry name" value="Cysteine proteinases"/>
    <property type="match status" value="1"/>
</dbReference>
<evidence type="ECO:0000313" key="3">
    <source>
        <dbReference type="Proteomes" id="UP001303946"/>
    </source>
</evidence>
<dbReference type="SMART" id="SM00460">
    <property type="entry name" value="TGc"/>
    <property type="match status" value="1"/>
</dbReference>
<dbReference type="InterPro" id="IPR002931">
    <property type="entry name" value="Transglutaminase-like"/>
</dbReference>
<keyword evidence="3" id="KW-1185">Reference proteome</keyword>
<dbReference type="Gene3D" id="3.10.620.30">
    <property type="match status" value="1"/>
</dbReference>
<dbReference type="RefSeq" id="WP_316703215.1">
    <property type="nucleotide sequence ID" value="NZ_CP136336.1"/>
</dbReference>
<dbReference type="InterPro" id="IPR038765">
    <property type="entry name" value="Papain-like_cys_pep_sf"/>
</dbReference>
<proteinExistence type="predicted"/>
<accession>A0ABZ0CZC0</accession>
<dbReference type="PANTHER" id="PTHR33490:SF7">
    <property type="entry name" value="BLR2979 PROTEIN"/>
    <property type="match status" value="1"/>
</dbReference>
<dbReference type="Proteomes" id="UP001303946">
    <property type="component" value="Chromosome"/>
</dbReference>
<evidence type="ECO:0000259" key="1">
    <source>
        <dbReference type="SMART" id="SM00460"/>
    </source>
</evidence>
<dbReference type="InterPro" id="IPR013589">
    <property type="entry name" value="Bac_transglu_N"/>
</dbReference>
<organism evidence="2 3">
    <name type="scientific">Piscinibacter gummiphilus</name>
    <dbReference type="NCBI Taxonomy" id="946333"/>
    <lineage>
        <taxon>Bacteria</taxon>
        <taxon>Pseudomonadati</taxon>
        <taxon>Pseudomonadota</taxon>
        <taxon>Betaproteobacteria</taxon>
        <taxon>Burkholderiales</taxon>
        <taxon>Sphaerotilaceae</taxon>
        <taxon>Piscinibacter</taxon>
    </lineage>
</organism>
<dbReference type="Pfam" id="PF08379">
    <property type="entry name" value="Bact_transglu_N"/>
    <property type="match status" value="1"/>
</dbReference>
<sequence length="294" mass="32524">MTAAERYTVEHETRYVYAAPVSQSWQLARLTPRTLPWQKLLACAIQIDPPPDERHEAPDSFGNSVTHFGLHGAHRMLRVRMQCSVEVGDRPVADATPFTPWESVRDMVREQPQLDGLVPARMAEPTSLVPLSEGARMYALESLTPGRDWLEAVTDLMQRIHAHFEFDPGATTVSTSVDEVLYQRRGVCQDFAHLMLACLRGHGLPARYVSGYLLTNPPEGQPRLMGVDASHAWVAAYSPATGWVEFDPTNNQLADHRYITLAWGADFADVVPLRGVILGGGAQEMDVSVSVIPA</sequence>
<dbReference type="PANTHER" id="PTHR33490">
    <property type="entry name" value="BLR5614 PROTEIN-RELATED"/>
    <property type="match status" value="1"/>
</dbReference>
<name>A0ABZ0CZC0_9BURK</name>
<protein>
    <submittedName>
        <fullName evidence="2">Transglutaminase family protein</fullName>
    </submittedName>
</protein>
<dbReference type="Pfam" id="PF01841">
    <property type="entry name" value="Transglut_core"/>
    <property type="match status" value="1"/>
</dbReference>
<reference evidence="2 3" key="1">
    <citation type="submission" date="2023-10" db="EMBL/GenBank/DDBJ databases">
        <title>Bacteria for the degradation of biodegradable plastic PBAT(Polybutylene adipate terephthalate).</title>
        <authorList>
            <person name="Weon H.-Y."/>
            <person name="Yeon J."/>
        </authorList>
    </citation>
    <scope>NUCLEOTIDE SEQUENCE [LARGE SCALE GENOMIC DNA]</scope>
    <source>
        <strain evidence="2 3">SBD 7-3</strain>
    </source>
</reference>
<dbReference type="EMBL" id="CP136336">
    <property type="protein sequence ID" value="WOB10308.1"/>
    <property type="molecule type" value="Genomic_DNA"/>
</dbReference>
<evidence type="ECO:0000313" key="2">
    <source>
        <dbReference type="EMBL" id="WOB10308.1"/>
    </source>
</evidence>
<feature type="domain" description="Transglutaminase-like" evidence="1">
    <location>
        <begin position="180"/>
        <end position="250"/>
    </location>
</feature>